<feature type="domain" description="DUF630" evidence="4">
    <location>
        <begin position="1"/>
        <end position="54"/>
    </location>
</feature>
<accession>A0A1Z5RQI4</accession>
<dbReference type="AlphaFoldDB" id="A0A1Z5RQI4"/>
<dbReference type="eggNOG" id="ENOG502QQU6">
    <property type="taxonomic scope" value="Eukaryota"/>
</dbReference>
<keyword evidence="1" id="KW-0175">Coiled coil</keyword>
<dbReference type="EMBL" id="CM000763">
    <property type="protein sequence ID" value="OQU85656.1"/>
    <property type="molecule type" value="Genomic_DNA"/>
</dbReference>
<feature type="region of interest" description="Disordered" evidence="2">
    <location>
        <begin position="297"/>
        <end position="328"/>
    </location>
</feature>
<proteinExistence type="predicted"/>
<evidence type="ECO:0000313" key="6">
    <source>
        <dbReference type="Proteomes" id="UP000000768"/>
    </source>
</evidence>
<dbReference type="InterPro" id="IPR006867">
    <property type="entry name" value="DUF632"/>
</dbReference>
<feature type="domain" description="DUF632" evidence="3">
    <location>
        <begin position="357"/>
        <end position="653"/>
    </location>
</feature>
<evidence type="ECO:0000256" key="1">
    <source>
        <dbReference type="SAM" id="Coils"/>
    </source>
</evidence>
<dbReference type="PANTHER" id="PTHR21450:SF41">
    <property type="entry name" value="RNA POLYMERASE SUBUNIT BETA, PUTATIVE (DUF630 AND DUF632)-RELATED"/>
    <property type="match status" value="1"/>
</dbReference>
<dbReference type="Gramene" id="OQU85656">
    <property type="protein sequence ID" value="OQU85656"/>
    <property type="gene ID" value="SORBI_3004G286200"/>
</dbReference>
<feature type="coiled-coil region" evidence="1">
    <location>
        <begin position="736"/>
        <end position="763"/>
    </location>
</feature>
<protein>
    <recommendedName>
        <fullName evidence="7">DUF632 domain-containing protein</fullName>
    </recommendedName>
</protein>
<feature type="region of interest" description="Disordered" evidence="2">
    <location>
        <begin position="210"/>
        <end position="230"/>
    </location>
</feature>
<dbReference type="Pfam" id="PF04782">
    <property type="entry name" value="DUF632"/>
    <property type="match status" value="1"/>
</dbReference>
<dbReference type="InParanoid" id="A0A1Z5RQI4"/>
<dbReference type="FunCoup" id="A0A1Z5RQI4">
    <property type="interactions" value="821"/>
</dbReference>
<feature type="compositionally biased region" description="Low complexity" evidence="2">
    <location>
        <begin position="298"/>
        <end position="319"/>
    </location>
</feature>
<dbReference type="PANTHER" id="PTHR21450">
    <property type="entry name" value="PROTEIN ALTERED PHOSPHATE STARVATION RESPONSE 1"/>
    <property type="match status" value="1"/>
</dbReference>
<dbReference type="Pfam" id="PF04783">
    <property type="entry name" value="DUF630"/>
    <property type="match status" value="1"/>
</dbReference>
<evidence type="ECO:0000256" key="2">
    <source>
        <dbReference type="SAM" id="MobiDB-lite"/>
    </source>
</evidence>
<organism evidence="5 6">
    <name type="scientific">Sorghum bicolor</name>
    <name type="common">Sorghum</name>
    <name type="synonym">Sorghum vulgare</name>
    <dbReference type="NCBI Taxonomy" id="4558"/>
    <lineage>
        <taxon>Eukaryota</taxon>
        <taxon>Viridiplantae</taxon>
        <taxon>Streptophyta</taxon>
        <taxon>Embryophyta</taxon>
        <taxon>Tracheophyta</taxon>
        <taxon>Spermatophyta</taxon>
        <taxon>Magnoliopsida</taxon>
        <taxon>Liliopsida</taxon>
        <taxon>Poales</taxon>
        <taxon>Poaceae</taxon>
        <taxon>PACMAD clade</taxon>
        <taxon>Panicoideae</taxon>
        <taxon>Andropogonodae</taxon>
        <taxon>Andropogoneae</taxon>
        <taxon>Sorghinae</taxon>
        <taxon>Sorghum</taxon>
    </lineage>
</organism>
<keyword evidence="6" id="KW-1185">Reference proteome</keyword>
<sequence>MGCKGSKLDEQEAVALCRGRADLLAAAVRHRYALADAHDALADSLASVAAALHLLMTAPGQQRLALPAARKDVDAPPAPAPAAAAAASSPPHSSSHINFAPSSDSESGSVTSSPPHRRRLAAGYDQLPQHHPLSLPLPYPHYGYGYAPEPFPYGGGYPQPPGSLRLYYARSRPPPASVAVVEQRTAASERVYYGSVEPTAGGDTRYYSYGGGEPAGRATAPTPPPPSPPRTTSWDFFNVFGDYDVYDNYCYDAGGGAGGATSAAYTPSRSSREVREEEGIPDLEDDDAVVKQVAGEFSAPGSGARSRRSSLGGVSSSIAEVDEEENSVVDKEVIGAPAPRNTAASAPTPRGPVDTTDVAGEIKAQFIRAADAVRALSPLLEVGRRRYHHRSSVYHVSSSMVSAIALPHSDLGGIELLDCGSEKVLGGRSLSLTLEKLFMWEKKLYDEVKAEEKMRLLLAKNAKRLKYLDLKGAEAQKIDTTRNMVRKLSAKLRISVRVITKVSKRINRVRDEELWPQINALIQGFVRMWRDKLDCYQIQCQVISEAKNLDSIVPDGRSRELALELELEMMKWIVNFSSWVNEQRSFVKALNGWLSLCLDYKTEETVDGVPPYSPGRVGAPLVFVICNSWSQAMDRFSEKEVVTSMQALVSSVRKLLEKQNVEQMEQMIVTRERERWNKILEKKTVEINKEADVLNRKLALVPGRHSRLPSAQTYQEHLLDASSLQSSLQRVVQALESFTSNSLQALEQTLRHAEEERSSRESAKVS</sequence>
<reference evidence="6" key="2">
    <citation type="journal article" date="2018" name="Plant J.">
        <title>The Sorghum bicolor reference genome: improved assembly, gene annotations, a transcriptome atlas, and signatures of genome organization.</title>
        <authorList>
            <person name="McCormick R.F."/>
            <person name="Truong S.K."/>
            <person name="Sreedasyam A."/>
            <person name="Jenkins J."/>
            <person name="Shu S."/>
            <person name="Sims D."/>
            <person name="Kennedy M."/>
            <person name="Amirebrahimi M."/>
            <person name="Weers B.D."/>
            <person name="McKinley B."/>
            <person name="Mattison A."/>
            <person name="Morishige D.T."/>
            <person name="Grimwood J."/>
            <person name="Schmutz J."/>
            <person name="Mullet J.E."/>
        </authorList>
    </citation>
    <scope>NUCLEOTIDE SEQUENCE [LARGE SCALE GENOMIC DNA]</scope>
    <source>
        <strain evidence="6">cv. BTx623</strain>
    </source>
</reference>
<feature type="region of interest" description="Disordered" evidence="2">
    <location>
        <begin position="70"/>
        <end position="117"/>
    </location>
</feature>
<reference evidence="5 6" key="1">
    <citation type="journal article" date="2009" name="Nature">
        <title>The Sorghum bicolor genome and the diversification of grasses.</title>
        <authorList>
            <person name="Paterson A.H."/>
            <person name="Bowers J.E."/>
            <person name="Bruggmann R."/>
            <person name="Dubchak I."/>
            <person name="Grimwood J."/>
            <person name="Gundlach H."/>
            <person name="Haberer G."/>
            <person name="Hellsten U."/>
            <person name="Mitros T."/>
            <person name="Poliakov A."/>
            <person name="Schmutz J."/>
            <person name="Spannagl M."/>
            <person name="Tang H."/>
            <person name="Wang X."/>
            <person name="Wicker T."/>
            <person name="Bharti A.K."/>
            <person name="Chapman J."/>
            <person name="Feltus F.A."/>
            <person name="Gowik U."/>
            <person name="Grigoriev I.V."/>
            <person name="Lyons E."/>
            <person name="Maher C.A."/>
            <person name="Martis M."/>
            <person name="Narechania A."/>
            <person name="Otillar R.P."/>
            <person name="Penning B.W."/>
            <person name="Salamov A.A."/>
            <person name="Wang Y."/>
            <person name="Zhang L."/>
            <person name="Carpita N.C."/>
            <person name="Freeling M."/>
            <person name="Gingle A.R."/>
            <person name="Hash C.T."/>
            <person name="Keller B."/>
            <person name="Klein P."/>
            <person name="Kresovich S."/>
            <person name="McCann M.C."/>
            <person name="Ming R."/>
            <person name="Peterson D.G."/>
            <person name="Mehboob-ur-Rahman"/>
            <person name="Ware D."/>
            <person name="Westhoff P."/>
            <person name="Mayer K.F."/>
            <person name="Messing J."/>
            <person name="Rokhsar D.S."/>
        </authorList>
    </citation>
    <scope>NUCLEOTIDE SEQUENCE [LARGE SCALE GENOMIC DNA]</scope>
    <source>
        <strain evidence="6">cv. BTx623</strain>
    </source>
</reference>
<dbReference type="Proteomes" id="UP000000768">
    <property type="component" value="Chromosome 4"/>
</dbReference>
<feature type="region of interest" description="Disordered" evidence="2">
    <location>
        <begin position="259"/>
        <end position="279"/>
    </location>
</feature>
<evidence type="ECO:0000259" key="3">
    <source>
        <dbReference type="Pfam" id="PF04782"/>
    </source>
</evidence>
<gene>
    <name evidence="5" type="ORF">SORBI_3004G286200</name>
</gene>
<evidence type="ECO:0000313" key="5">
    <source>
        <dbReference type="EMBL" id="OQU85656.1"/>
    </source>
</evidence>
<dbReference type="OrthoDB" id="646418at2759"/>
<feature type="compositionally biased region" description="Low complexity" evidence="2">
    <location>
        <begin position="81"/>
        <end position="114"/>
    </location>
</feature>
<evidence type="ECO:0008006" key="7">
    <source>
        <dbReference type="Google" id="ProtNLM"/>
    </source>
</evidence>
<dbReference type="STRING" id="4558.A0A1Z5RQI4"/>
<name>A0A1Z5RQI4_SORBI</name>
<dbReference type="InterPro" id="IPR006868">
    <property type="entry name" value="DUF630"/>
</dbReference>
<dbReference type="OMA" id="SEYSAHG"/>
<evidence type="ECO:0000259" key="4">
    <source>
        <dbReference type="Pfam" id="PF04783"/>
    </source>
</evidence>